<evidence type="ECO:0000313" key="2">
    <source>
        <dbReference type="Proteomes" id="UP000299367"/>
    </source>
</evidence>
<protein>
    <submittedName>
        <fullName evidence="1">Uncharacterized protein</fullName>
    </submittedName>
</protein>
<reference evidence="2" key="1">
    <citation type="submission" date="2019-02" db="EMBL/GenBank/DDBJ databases">
        <title>Draft genome sequence of Dolichospermum planctonicum NIES-80.</title>
        <authorList>
            <person name="Yamaguchi H."/>
            <person name="Suzuki S."/>
            <person name="Kawachi M."/>
        </authorList>
    </citation>
    <scope>NUCLEOTIDE SEQUENCE [LARGE SCALE GENOMIC DNA]</scope>
    <source>
        <strain evidence="2">NIES-80</strain>
    </source>
</reference>
<evidence type="ECO:0000313" key="1">
    <source>
        <dbReference type="EMBL" id="GCL42253.1"/>
    </source>
</evidence>
<accession>A0A480AES8</accession>
<comment type="caution">
    <text evidence="1">The sequence shown here is derived from an EMBL/GenBank/DDBJ whole genome shotgun (WGS) entry which is preliminary data.</text>
</comment>
<dbReference type="EMBL" id="BJCF01000018">
    <property type="protein sequence ID" value="GCL42253.1"/>
    <property type="molecule type" value="Genomic_DNA"/>
</dbReference>
<dbReference type="Proteomes" id="UP000299367">
    <property type="component" value="Unassembled WGS sequence"/>
</dbReference>
<proteinExistence type="predicted"/>
<dbReference type="AlphaFoldDB" id="A0A480AES8"/>
<gene>
    <name evidence="1" type="ORF">NIES80_19560</name>
</gene>
<name>A0A480AES8_9CYAN</name>
<sequence>MIDFSVILCLVVDIDEINYIYVRGLFRKDRYKVQEGGRKREAKGNQSLVSMVLKYRC</sequence>
<organism evidence="1 2">
    <name type="scientific">Dolichospermum planctonicum</name>
    <dbReference type="NCBI Taxonomy" id="136072"/>
    <lineage>
        <taxon>Bacteria</taxon>
        <taxon>Bacillati</taxon>
        <taxon>Cyanobacteriota</taxon>
        <taxon>Cyanophyceae</taxon>
        <taxon>Nostocales</taxon>
        <taxon>Aphanizomenonaceae</taxon>
        <taxon>Dolichospermum</taxon>
    </lineage>
</organism>